<accession>A0AAD5TPV6</accession>
<feature type="compositionally biased region" description="Basic and acidic residues" evidence="1">
    <location>
        <begin position="564"/>
        <end position="575"/>
    </location>
</feature>
<keyword evidence="3" id="KW-1185">Reference proteome</keyword>
<feature type="compositionally biased region" description="Low complexity" evidence="1">
    <location>
        <begin position="104"/>
        <end position="121"/>
    </location>
</feature>
<name>A0AAD5TPV6_9FUNG</name>
<feature type="compositionally biased region" description="Pro residues" evidence="1">
    <location>
        <begin position="28"/>
        <end position="41"/>
    </location>
</feature>
<proteinExistence type="predicted"/>
<gene>
    <name evidence="2" type="ORF">HDU87_006767</name>
</gene>
<feature type="compositionally biased region" description="Pro residues" evidence="1">
    <location>
        <begin position="357"/>
        <end position="370"/>
    </location>
</feature>
<feature type="compositionally biased region" description="Polar residues" evidence="1">
    <location>
        <begin position="53"/>
        <end position="64"/>
    </location>
</feature>
<dbReference type="Proteomes" id="UP001212152">
    <property type="component" value="Unassembled WGS sequence"/>
</dbReference>
<organism evidence="2 3">
    <name type="scientific">Geranomyces variabilis</name>
    <dbReference type="NCBI Taxonomy" id="109894"/>
    <lineage>
        <taxon>Eukaryota</taxon>
        <taxon>Fungi</taxon>
        <taxon>Fungi incertae sedis</taxon>
        <taxon>Chytridiomycota</taxon>
        <taxon>Chytridiomycota incertae sedis</taxon>
        <taxon>Chytridiomycetes</taxon>
        <taxon>Spizellomycetales</taxon>
        <taxon>Powellomycetaceae</taxon>
        <taxon>Geranomyces</taxon>
    </lineage>
</organism>
<evidence type="ECO:0000313" key="3">
    <source>
        <dbReference type="Proteomes" id="UP001212152"/>
    </source>
</evidence>
<feature type="compositionally biased region" description="Basic residues" evidence="1">
    <location>
        <begin position="12"/>
        <end position="27"/>
    </location>
</feature>
<dbReference type="EMBL" id="JADGJQ010000006">
    <property type="protein sequence ID" value="KAJ3183448.1"/>
    <property type="molecule type" value="Genomic_DNA"/>
</dbReference>
<feature type="compositionally biased region" description="Low complexity" evidence="1">
    <location>
        <begin position="42"/>
        <end position="52"/>
    </location>
</feature>
<reference evidence="2" key="1">
    <citation type="submission" date="2020-05" db="EMBL/GenBank/DDBJ databases">
        <title>Phylogenomic resolution of chytrid fungi.</title>
        <authorList>
            <person name="Stajich J.E."/>
            <person name="Amses K."/>
            <person name="Simmons R."/>
            <person name="Seto K."/>
            <person name="Myers J."/>
            <person name="Bonds A."/>
            <person name="Quandt C.A."/>
            <person name="Barry K."/>
            <person name="Liu P."/>
            <person name="Grigoriev I."/>
            <person name="Longcore J.E."/>
            <person name="James T.Y."/>
        </authorList>
    </citation>
    <scope>NUCLEOTIDE SEQUENCE</scope>
    <source>
        <strain evidence="2">JEL0379</strain>
    </source>
</reference>
<feature type="region of interest" description="Disordered" evidence="1">
    <location>
        <begin position="146"/>
        <end position="178"/>
    </location>
</feature>
<evidence type="ECO:0000313" key="2">
    <source>
        <dbReference type="EMBL" id="KAJ3183448.1"/>
    </source>
</evidence>
<feature type="region of interest" description="Disordered" evidence="1">
    <location>
        <begin position="309"/>
        <end position="444"/>
    </location>
</feature>
<comment type="caution">
    <text evidence="2">The sequence shown here is derived from an EMBL/GenBank/DDBJ whole genome shotgun (WGS) entry which is preliminary data.</text>
</comment>
<feature type="region of interest" description="Disordered" evidence="1">
    <location>
        <begin position="1"/>
        <end position="64"/>
    </location>
</feature>
<protein>
    <submittedName>
        <fullName evidence="2">Uncharacterized protein</fullName>
    </submittedName>
</protein>
<evidence type="ECO:0000256" key="1">
    <source>
        <dbReference type="SAM" id="MobiDB-lite"/>
    </source>
</evidence>
<feature type="region of interest" description="Disordered" evidence="1">
    <location>
        <begin position="76"/>
        <end position="127"/>
    </location>
</feature>
<dbReference type="AlphaFoldDB" id="A0AAD5TPV6"/>
<feature type="compositionally biased region" description="Basic residues" evidence="1">
    <location>
        <begin position="161"/>
        <end position="176"/>
    </location>
</feature>
<feature type="compositionally biased region" description="Pro residues" evidence="1">
    <location>
        <begin position="517"/>
        <end position="526"/>
    </location>
</feature>
<feature type="region of interest" description="Disordered" evidence="1">
    <location>
        <begin position="506"/>
        <end position="591"/>
    </location>
</feature>
<sequence length="656" mass="71248">MDSTATDNIFAQRKRSNFASRFRRRFQKPPPPHNQPQPQQPQQPQQQQPHQQRFSQAPSPQVASTPVLAALAKQQDTAAWPTASRRGGTYIAANPKRASVAPLRRGQQQYQQQQRQQQSARTSRRRSVLVSSVADSLYSDVAVPEKEHSVASVATADGRHQNPRRTSHHHHRRRRSGAIFSTSTVASALKAADDDDKVISAEQQHSDQRQSTIHQRTHSLEMLLNELDALRKAGDKHANSQRQAEHEQHLVNRAARFSGSTSSTLSTASRLHNITALAAQSSHELGNRREVVIVTSPLDHAALTPVVATVPRTQKTSPVEDAPRAAGNGRDKHNVNPGNGWIAALGELLGSSASQTPAPPLPPPPPPSPPQQEEKLSAPHSFRSATRDAVLTTPPPPPPQQEEKLSARHSFRSATRDAVLTTPPPPSPSPSPSSPAASSPAQKKTIPQLNAVKSSLLLEKQPGHTRLSISAATNNPISTALPATSVSLATNNLRVVRVCRGTTYTGSMLRSTTATQSPPPPSPSSPQSPRSAGSRRKAARRRSGVAKNNRRGSGDSGFEDGTEPELKNGAEKKNAQETAGAREEDEDDDANSWEDVNYEKDVWVASPQLQLADMGLRQKRRTTVRRSVAFALHDTVVVVATPTARPSRLRRLFGSR</sequence>
<feature type="compositionally biased region" description="Basic residues" evidence="1">
    <location>
        <begin position="533"/>
        <end position="550"/>
    </location>
</feature>
<feature type="compositionally biased region" description="Pro residues" evidence="1">
    <location>
        <begin position="422"/>
        <end position="433"/>
    </location>
</feature>